<dbReference type="Proteomes" id="UP000829647">
    <property type="component" value="Chromosome"/>
</dbReference>
<sequence length="146" mass="16950">MRNNHVEVSLEIRDFDDISLEELSAILGMQPSKFYRKGEKTGSSAIKSPINRWLVHAYTDQKSLPDFEEQMDTLLAIVTARQEAFIALCHRYTCEIKCAVNIYFRNGESIPSVHLESRHRDLLHLLRAEFDVDIYCFSKHPPRLRG</sequence>
<accession>A0ABY4JDS3</accession>
<keyword evidence="2" id="KW-1185">Reference proteome</keyword>
<name>A0ABY4JDS3_9BACT</name>
<proteinExistence type="predicted"/>
<dbReference type="Pfam" id="PF14106">
    <property type="entry name" value="DUF4279"/>
    <property type="match status" value="1"/>
</dbReference>
<evidence type="ECO:0000313" key="2">
    <source>
        <dbReference type="Proteomes" id="UP000829647"/>
    </source>
</evidence>
<dbReference type="EMBL" id="CP095848">
    <property type="protein sequence ID" value="UPL50980.1"/>
    <property type="molecule type" value="Genomic_DNA"/>
</dbReference>
<dbReference type="RefSeq" id="WP_247976901.1">
    <property type="nucleotide sequence ID" value="NZ_CP095848.1"/>
</dbReference>
<dbReference type="InterPro" id="IPR025459">
    <property type="entry name" value="DUF4279"/>
</dbReference>
<organism evidence="1 2">
    <name type="scientific">Hymenobacter sublimis</name>
    <dbReference type="NCBI Taxonomy" id="2933777"/>
    <lineage>
        <taxon>Bacteria</taxon>
        <taxon>Pseudomonadati</taxon>
        <taxon>Bacteroidota</taxon>
        <taxon>Cytophagia</taxon>
        <taxon>Cytophagales</taxon>
        <taxon>Hymenobacteraceae</taxon>
        <taxon>Hymenobacter</taxon>
    </lineage>
</organism>
<reference evidence="1 2" key="1">
    <citation type="submission" date="2022-04" db="EMBL/GenBank/DDBJ databases">
        <title>Hymenobacter sp. isolated from the air.</title>
        <authorList>
            <person name="Won M."/>
            <person name="Lee C.-M."/>
            <person name="Woen H.-Y."/>
            <person name="Kwon S.-W."/>
        </authorList>
    </citation>
    <scope>NUCLEOTIDE SEQUENCE [LARGE SCALE GENOMIC DNA]</scope>
    <source>
        <strain evidence="2">5516 S-25</strain>
    </source>
</reference>
<evidence type="ECO:0000313" key="1">
    <source>
        <dbReference type="EMBL" id="UPL50980.1"/>
    </source>
</evidence>
<gene>
    <name evidence="1" type="ORF">MWH26_08755</name>
</gene>
<protein>
    <submittedName>
        <fullName evidence="1">DUF4279 domain-containing protein</fullName>
    </submittedName>
</protein>